<gene>
    <name evidence="1" type="ORF">IF188_10570</name>
</gene>
<keyword evidence="2" id="KW-1185">Reference proteome</keyword>
<protein>
    <submittedName>
        <fullName evidence="1">Uncharacterized protein</fullName>
    </submittedName>
</protein>
<comment type="caution">
    <text evidence="1">The sequence shown here is derived from an EMBL/GenBank/DDBJ whole genome shotgun (WGS) entry which is preliminary data.</text>
</comment>
<accession>A0ABR8NRD6</accession>
<name>A0ABR8NRD6_9MICO</name>
<dbReference type="EMBL" id="JACXZS010000006">
    <property type="protein sequence ID" value="MBD3942141.1"/>
    <property type="molecule type" value="Genomic_DNA"/>
</dbReference>
<dbReference type="RefSeq" id="WP_191171770.1">
    <property type="nucleotide sequence ID" value="NZ_JACXZS010000006.1"/>
</dbReference>
<reference evidence="1 2" key="1">
    <citation type="submission" date="2020-09" db="EMBL/GenBank/DDBJ databases">
        <title>Isolation and identification of active actinomycetes.</title>
        <authorList>
            <person name="Li X."/>
        </authorList>
    </citation>
    <scope>NUCLEOTIDE SEQUENCE [LARGE SCALE GENOMIC DNA]</scope>
    <source>
        <strain evidence="1 2">NEAU-LLC</strain>
    </source>
</reference>
<proteinExistence type="predicted"/>
<evidence type="ECO:0000313" key="2">
    <source>
        <dbReference type="Proteomes" id="UP000598426"/>
    </source>
</evidence>
<dbReference type="Proteomes" id="UP000598426">
    <property type="component" value="Unassembled WGS sequence"/>
</dbReference>
<organism evidence="1 2">
    <name type="scientific">Microbacterium helvum</name>
    <dbReference type="NCBI Taxonomy" id="2773713"/>
    <lineage>
        <taxon>Bacteria</taxon>
        <taxon>Bacillati</taxon>
        <taxon>Actinomycetota</taxon>
        <taxon>Actinomycetes</taxon>
        <taxon>Micrococcales</taxon>
        <taxon>Microbacteriaceae</taxon>
        <taxon>Microbacterium</taxon>
    </lineage>
</organism>
<sequence length="119" mass="12473">MFRTHTSVPAQLGPVSADWTIHELLTWIAADDARCHDEALRPLLSAIDASLAGMRGDSVRPASVVPLVRSIAGRLRLHPSAGDQHVSDFGVLPPAADLPVAPERAANGRRAASTLAALG</sequence>
<evidence type="ECO:0000313" key="1">
    <source>
        <dbReference type="EMBL" id="MBD3942141.1"/>
    </source>
</evidence>